<protein>
    <submittedName>
        <fullName evidence="2">Uncharacterized protein</fullName>
    </submittedName>
</protein>
<evidence type="ECO:0000313" key="2">
    <source>
        <dbReference type="EMBL" id="MED6242514.1"/>
    </source>
</evidence>
<sequence length="241" mass="27254">LWRKADLQRKLELERLPSTQCKLDLEAWLRAEVLEDWLQDPWGSALPSQQREEGRRDLQWRLELERRAIPLKDTPLAEQSAPSPNLNKCTQPEDVKLCTLILRPATAGPQRKKVTLVKESMVHPLEVEPGRFLPQTEQNVPPANVPQPSSHSLQSKISLSIAVGPAPSLPSAVARSALTPRPPTLEDGMRGREGWRERSGGREKWVTTKERVRGRLSQQKERKATQMLAIVLGEEEEAQNN</sequence>
<comment type="caution">
    <text evidence="2">The sequence shown here is derived from an EMBL/GenBank/DDBJ whole genome shotgun (WGS) entry which is preliminary data.</text>
</comment>
<feature type="region of interest" description="Disordered" evidence="1">
    <location>
        <begin position="178"/>
        <end position="220"/>
    </location>
</feature>
<name>A0ABU7AYW6_9TELE</name>
<dbReference type="EMBL" id="JAHUTI010031144">
    <property type="protein sequence ID" value="MED6242514.1"/>
    <property type="molecule type" value="Genomic_DNA"/>
</dbReference>
<keyword evidence="3" id="KW-1185">Reference proteome</keyword>
<organism evidence="2 3">
    <name type="scientific">Ataeniobius toweri</name>
    <dbReference type="NCBI Taxonomy" id="208326"/>
    <lineage>
        <taxon>Eukaryota</taxon>
        <taxon>Metazoa</taxon>
        <taxon>Chordata</taxon>
        <taxon>Craniata</taxon>
        <taxon>Vertebrata</taxon>
        <taxon>Euteleostomi</taxon>
        <taxon>Actinopterygii</taxon>
        <taxon>Neopterygii</taxon>
        <taxon>Teleostei</taxon>
        <taxon>Neoteleostei</taxon>
        <taxon>Acanthomorphata</taxon>
        <taxon>Ovalentaria</taxon>
        <taxon>Atherinomorphae</taxon>
        <taxon>Cyprinodontiformes</taxon>
        <taxon>Goodeidae</taxon>
        <taxon>Ataeniobius</taxon>
    </lineage>
</organism>
<dbReference type="Proteomes" id="UP001345963">
    <property type="component" value="Unassembled WGS sequence"/>
</dbReference>
<accession>A0ABU7AYW6</accession>
<feature type="non-terminal residue" evidence="2">
    <location>
        <position position="1"/>
    </location>
</feature>
<reference evidence="2 3" key="1">
    <citation type="submission" date="2021-07" db="EMBL/GenBank/DDBJ databases">
        <authorList>
            <person name="Palmer J.M."/>
        </authorList>
    </citation>
    <scope>NUCLEOTIDE SEQUENCE [LARGE SCALE GENOMIC DNA]</scope>
    <source>
        <strain evidence="2 3">AT_MEX2019</strain>
        <tissue evidence="2">Muscle</tissue>
    </source>
</reference>
<gene>
    <name evidence="2" type="ORF">ATANTOWER_005729</name>
</gene>
<feature type="compositionally biased region" description="Basic and acidic residues" evidence="1">
    <location>
        <begin position="187"/>
        <end position="220"/>
    </location>
</feature>
<evidence type="ECO:0000256" key="1">
    <source>
        <dbReference type="SAM" id="MobiDB-lite"/>
    </source>
</evidence>
<evidence type="ECO:0000313" key="3">
    <source>
        <dbReference type="Proteomes" id="UP001345963"/>
    </source>
</evidence>
<proteinExistence type="predicted"/>